<dbReference type="InterPro" id="IPR020622">
    <property type="entry name" value="Ala_racemase_pyridoxalP-BS"/>
</dbReference>
<name>A0A3E0X1A5_9GAMM</name>
<comment type="similarity">
    <text evidence="5">Belongs to the alanine racemase family.</text>
</comment>
<evidence type="ECO:0000256" key="7">
    <source>
        <dbReference type="PIRSR" id="PIRSR600821-52"/>
    </source>
</evidence>
<evidence type="ECO:0000256" key="6">
    <source>
        <dbReference type="PIRSR" id="PIRSR600821-50"/>
    </source>
</evidence>
<proteinExistence type="inferred from homology"/>
<dbReference type="UniPathway" id="UPA00042">
    <property type="reaction ID" value="UER00497"/>
</dbReference>
<dbReference type="EC" id="5.1.1.1" evidence="5"/>
<feature type="binding site" evidence="5 7">
    <location>
        <position position="130"/>
    </location>
    <ligand>
        <name>substrate</name>
    </ligand>
</feature>
<evidence type="ECO:0000256" key="5">
    <source>
        <dbReference type="HAMAP-Rule" id="MF_01201"/>
    </source>
</evidence>
<dbReference type="GO" id="GO:0030632">
    <property type="term" value="P:D-alanine biosynthetic process"/>
    <property type="evidence" value="ECO:0007669"/>
    <property type="project" value="UniProtKB-UniRule"/>
</dbReference>
<organism evidence="9 10">
    <name type="scientific">Alkalilimnicola ehrlichii</name>
    <dbReference type="NCBI Taxonomy" id="351052"/>
    <lineage>
        <taxon>Bacteria</taxon>
        <taxon>Pseudomonadati</taxon>
        <taxon>Pseudomonadota</taxon>
        <taxon>Gammaproteobacteria</taxon>
        <taxon>Chromatiales</taxon>
        <taxon>Ectothiorhodospiraceae</taxon>
        <taxon>Alkalilimnicola</taxon>
    </lineage>
</organism>
<dbReference type="InterPro" id="IPR001608">
    <property type="entry name" value="Ala_racemase_N"/>
</dbReference>
<dbReference type="AlphaFoldDB" id="A0A3E0X1A5"/>
<evidence type="ECO:0000313" key="10">
    <source>
        <dbReference type="Proteomes" id="UP000256763"/>
    </source>
</evidence>
<comment type="caution">
    <text evidence="9">The sequence shown here is derived from an EMBL/GenBank/DDBJ whole genome shotgun (WGS) entry which is preliminary data.</text>
</comment>
<dbReference type="RefSeq" id="WP_116301339.1">
    <property type="nucleotide sequence ID" value="NZ_NFZV01000004.1"/>
</dbReference>
<feature type="modified residue" description="N6-(pyridoxal phosphate)lysine" evidence="5 6">
    <location>
        <position position="35"/>
    </location>
</feature>
<sequence length="360" mass="39457">MSRNTQAIVDLGALRHNFELARRSAPGSRVMAVIKANAYGHGVLPVAQTLSDAEAFAVTSVEEALPLREAGFAQPIVLLQGMYDDSELSLIGRLGCELVLHSLWQVELLERASLSRPVAVWLKVDSGMHRLGFDPALVRPMYERLRACNTVDRIGFLTHLAAADDRDSDYTEFQLREFERACAGLPGERSIANSAGVLAWPRAHGDWLRPGVMLYGVSPFADGRDERPDLRPVMTLQSRLVAINACRRGDRLGYAGAYTCPENMAVGIVTAGYADGYPRHAGAKASVLLNGRRCPVLGRVSMDMLCVDLRGVEARIHDPVTLWGEGLPIEEVAELSGTIAYELLTKVTGRVRFEYREAEA</sequence>
<dbReference type="SUPFAM" id="SSF50621">
    <property type="entry name" value="Alanine racemase C-terminal domain-like"/>
    <property type="match status" value="1"/>
</dbReference>
<comment type="catalytic activity">
    <reaction evidence="1 5">
        <text>L-alanine = D-alanine</text>
        <dbReference type="Rhea" id="RHEA:20249"/>
        <dbReference type="ChEBI" id="CHEBI:57416"/>
        <dbReference type="ChEBI" id="CHEBI:57972"/>
        <dbReference type="EC" id="5.1.1.1"/>
    </reaction>
</comment>
<dbReference type="GO" id="GO:0030170">
    <property type="term" value="F:pyridoxal phosphate binding"/>
    <property type="evidence" value="ECO:0007669"/>
    <property type="project" value="UniProtKB-UniRule"/>
</dbReference>
<dbReference type="InterPro" id="IPR000821">
    <property type="entry name" value="Ala_racemase"/>
</dbReference>
<protein>
    <recommendedName>
        <fullName evidence="5">Alanine racemase</fullName>
        <ecNumber evidence="5">5.1.1.1</ecNumber>
    </recommendedName>
</protein>
<dbReference type="Gene3D" id="2.40.37.10">
    <property type="entry name" value="Lyase, Ornithine Decarboxylase, Chain A, domain 1"/>
    <property type="match status" value="1"/>
</dbReference>
<evidence type="ECO:0000256" key="3">
    <source>
        <dbReference type="ARBA" id="ARBA00022898"/>
    </source>
</evidence>
<dbReference type="Pfam" id="PF00842">
    <property type="entry name" value="Ala_racemase_C"/>
    <property type="match status" value="1"/>
</dbReference>
<feature type="domain" description="Alanine racemase C-terminal" evidence="8">
    <location>
        <begin position="233"/>
        <end position="356"/>
    </location>
</feature>
<dbReference type="EMBL" id="NFZW01000005">
    <property type="protein sequence ID" value="RFA38025.1"/>
    <property type="molecule type" value="Genomic_DNA"/>
</dbReference>
<feature type="active site" description="Proton acceptor; specific for D-alanine" evidence="5">
    <location>
        <position position="35"/>
    </location>
</feature>
<dbReference type="FunFam" id="3.20.20.10:FF:000002">
    <property type="entry name" value="Alanine racemase"/>
    <property type="match status" value="1"/>
</dbReference>
<dbReference type="NCBIfam" id="TIGR00492">
    <property type="entry name" value="alr"/>
    <property type="match status" value="1"/>
</dbReference>
<dbReference type="OrthoDB" id="9813814at2"/>
<accession>A0A3E0X1A5</accession>
<dbReference type="SUPFAM" id="SSF51419">
    <property type="entry name" value="PLP-binding barrel"/>
    <property type="match status" value="1"/>
</dbReference>
<gene>
    <name evidence="9" type="ORF">CAL65_06655</name>
</gene>
<dbReference type="CDD" id="cd06827">
    <property type="entry name" value="PLPDE_III_AR_proteobact"/>
    <property type="match status" value="1"/>
</dbReference>
<reference evidence="10" key="1">
    <citation type="submission" date="2017-05" db="EMBL/GenBank/DDBJ databases">
        <authorList>
            <person name="Sharma S."/>
            <person name="Sidhu C."/>
            <person name="Pinnaka A.K."/>
        </authorList>
    </citation>
    <scope>NUCLEOTIDE SEQUENCE [LARGE SCALE GENOMIC DNA]</scope>
    <source>
        <strain evidence="10">AK93</strain>
    </source>
</reference>
<feature type="active site" description="Proton acceptor; specific for L-alanine" evidence="5">
    <location>
        <position position="254"/>
    </location>
</feature>
<dbReference type="HAMAP" id="MF_01201">
    <property type="entry name" value="Ala_racemase"/>
    <property type="match status" value="1"/>
</dbReference>
<comment type="cofactor">
    <cofactor evidence="2 5 6">
        <name>pyridoxal 5'-phosphate</name>
        <dbReference type="ChEBI" id="CHEBI:597326"/>
    </cofactor>
</comment>
<comment type="pathway">
    <text evidence="5">Amino-acid biosynthesis; D-alanine biosynthesis; D-alanine from L-alanine: step 1/1.</text>
</comment>
<keyword evidence="4 5" id="KW-0413">Isomerase</keyword>
<dbReference type="Pfam" id="PF01168">
    <property type="entry name" value="Ala_racemase_N"/>
    <property type="match status" value="1"/>
</dbReference>
<evidence type="ECO:0000313" key="9">
    <source>
        <dbReference type="EMBL" id="RFA38025.1"/>
    </source>
</evidence>
<dbReference type="GO" id="GO:0005829">
    <property type="term" value="C:cytosol"/>
    <property type="evidence" value="ECO:0007669"/>
    <property type="project" value="TreeGrafter"/>
</dbReference>
<dbReference type="PANTHER" id="PTHR30511:SF0">
    <property type="entry name" value="ALANINE RACEMASE, CATABOLIC-RELATED"/>
    <property type="match status" value="1"/>
</dbReference>
<dbReference type="InterPro" id="IPR011079">
    <property type="entry name" value="Ala_racemase_C"/>
</dbReference>
<dbReference type="PRINTS" id="PR00992">
    <property type="entry name" value="ALARACEMASE"/>
</dbReference>
<evidence type="ECO:0000259" key="8">
    <source>
        <dbReference type="SMART" id="SM01005"/>
    </source>
</evidence>
<dbReference type="SMART" id="SM01005">
    <property type="entry name" value="Ala_racemase_C"/>
    <property type="match status" value="1"/>
</dbReference>
<keyword evidence="10" id="KW-1185">Reference proteome</keyword>
<dbReference type="PANTHER" id="PTHR30511">
    <property type="entry name" value="ALANINE RACEMASE"/>
    <property type="match status" value="1"/>
</dbReference>
<dbReference type="GO" id="GO:0008784">
    <property type="term" value="F:alanine racemase activity"/>
    <property type="evidence" value="ECO:0007669"/>
    <property type="project" value="UniProtKB-UniRule"/>
</dbReference>
<feature type="binding site" evidence="5 7">
    <location>
        <position position="302"/>
    </location>
    <ligand>
        <name>substrate</name>
    </ligand>
</feature>
<evidence type="ECO:0000256" key="4">
    <source>
        <dbReference type="ARBA" id="ARBA00023235"/>
    </source>
</evidence>
<evidence type="ECO:0000256" key="2">
    <source>
        <dbReference type="ARBA" id="ARBA00001933"/>
    </source>
</evidence>
<dbReference type="InterPro" id="IPR029066">
    <property type="entry name" value="PLP-binding_barrel"/>
</dbReference>
<dbReference type="Proteomes" id="UP000256763">
    <property type="component" value="Unassembled WGS sequence"/>
</dbReference>
<keyword evidence="3 5" id="KW-0663">Pyridoxal phosphate</keyword>
<dbReference type="Gene3D" id="3.20.20.10">
    <property type="entry name" value="Alanine racemase"/>
    <property type="match status" value="1"/>
</dbReference>
<dbReference type="InterPro" id="IPR009006">
    <property type="entry name" value="Ala_racemase/Decarboxylase_C"/>
</dbReference>
<dbReference type="PROSITE" id="PS00395">
    <property type="entry name" value="ALANINE_RACEMASE"/>
    <property type="match status" value="1"/>
</dbReference>
<evidence type="ECO:0000256" key="1">
    <source>
        <dbReference type="ARBA" id="ARBA00000316"/>
    </source>
</evidence>
<comment type="function">
    <text evidence="5">Catalyzes the interconversion of L-alanine and D-alanine. May also act on other amino acids.</text>
</comment>